<organism evidence="2 3">
    <name type="scientific">Rhizoctonia solani AG-3 Rhs1AP</name>
    <dbReference type="NCBI Taxonomy" id="1086054"/>
    <lineage>
        <taxon>Eukaryota</taxon>
        <taxon>Fungi</taxon>
        <taxon>Dikarya</taxon>
        <taxon>Basidiomycota</taxon>
        <taxon>Agaricomycotina</taxon>
        <taxon>Agaricomycetes</taxon>
        <taxon>Cantharellales</taxon>
        <taxon>Ceratobasidiaceae</taxon>
        <taxon>Rhizoctonia</taxon>
    </lineage>
</organism>
<feature type="region of interest" description="Disordered" evidence="1">
    <location>
        <begin position="109"/>
        <end position="135"/>
    </location>
</feature>
<sequence>MPYTTTTYKQPYRTLLLTNSTSHSMSRPRDSSHRTFSSSNYVSRSTAHKAEGRLRINFNDPTFLGWREMCGKSVFFCGFEYRKLRAFPEHEFILLRYLSNIRVTKPSTCLSRENDQTSPPDSRADNGVRSSLRRPLGVRSGGLMRSMAFDESLRHGPSDSLNAPAWALMIPEDMNSKGYVLKLERQANPETQFNATHRTEAYDFAELKPFEELDEKERNSTVELAITFPQAIALEEVFRICASVSQHPFAQQYTLRQYNCYFFAWCITTMLVRLQMHHDWDRTLRSDVSATTQLIIRRLVELSNPQRLRGQDSESAASQEILPNLALFLAGEYSLQGTLNDTQRPFIRMFSRKLVVLSTFEHIASSLLDRPDQPLWARDQQKMIREIVRELLEEFADSTMALATVGTGESDVVALFWGNTIIRLSDEWDARVKAERNRLLILFVNRMWVAFREALDQTSQAERPPGPRQANQTGPSLANLTSLIQRIGNSPVMLTPQLTQLGLRAAWNAAGVAAEARFTNPQSQPFVRAMRRLQYTPGQISNVAQIRGPFLDVLSIRREQVRANQGQRQDNEEDSLSLDALNVLGMMGNINLQPQGEDQIVVELEQSIKNMAVANQKSDFSVEELREATLELLLRLKRTAREINFGLDPDRIWRVCVWYSLSEEVIRTLHQASQSPNWRIQCWLRAPGDTPRTTSGEKRPMPSSDIHEFIHGRIEKLSEMLHNQRGPGTTRECRIEIEEAMTKIWQGVALEDRITTR</sequence>
<dbReference type="Proteomes" id="UP000030108">
    <property type="component" value="Unassembled WGS sequence"/>
</dbReference>
<dbReference type="AlphaFoldDB" id="A0A0A1UKX3"/>
<feature type="region of interest" description="Disordered" evidence="1">
    <location>
        <begin position="19"/>
        <end position="42"/>
    </location>
</feature>
<protein>
    <submittedName>
        <fullName evidence="2">Uncharacterized protein</fullName>
    </submittedName>
</protein>
<evidence type="ECO:0000313" key="3">
    <source>
        <dbReference type="Proteomes" id="UP000030108"/>
    </source>
</evidence>
<accession>A0A0A1UKX3</accession>
<gene>
    <name evidence="2" type="ORF">RSOL_283970</name>
</gene>
<proteinExistence type="predicted"/>
<feature type="compositionally biased region" description="Polar residues" evidence="1">
    <location>
        <begin position="109"/>
        <end position="120"/>
    </location>
</feature>
<dbReference type="OrthoDB" id="3221703at2759"/>
<comment type="caution">
    <text evidence="2">The sequence shown here is derived from an EMBL/GenBank/DDBJ whole genome shotgun (WGS) entry which is preliminary data.</text>
</comment>
<evidence type="ECO:0000256" key="1">
    <source>
        <dbReference type="SAM" id="MobiDB-lite"/>
    </source>
</evidence>
<dbReference type="EMBL" id="JATN01000321">
    <property type="protein sequence ID" value="EUC58898.1"/>
    <property type="molecule type" value="Genomic_DNA"/>
</dbReference>
<name>A0A0A1UKX3_9AGAM</name>
<reference evidence="3" key="1">
    <citation type="journal article" date="2014" name="Genome Announc.">
        <title>Draft genome sequence of the plant-pathogenic soil fungus Rhizoctonia solani anastomosis group 3 strain Rhs1AP.</title>
        <authorList>
            <person name="Cubeta M.A."/>
            <person name="Thomas E."/>
            <person name="Dean R.A."/>
            <person name="Jabaji S."/>
            <person name="Neate S.M."/>
            <person name="Tavantzis S."/>
            <person name="Toda T."/>
            <person name="Vilgalys R."/>
            <person name="Bharathan N."/>
            <person name="Fedorova-Abrams N."/>
            <person name="Pakala S.B."/>
            <person name="Pakala S.M."/>
            <person name="Zafar N."/>
            <person name="Joardar V."/>
            <person name="Losada L."/>
            <person name="Nierman W.C."/>
        </authorList>
    </citation>
    <scope>NUCLEOTIDE SEQUENCE [LARGE SCALE GENOMIC DNA]</scope>
    <source>
        <strain evidence="3">AG-3</strain>
    </source>
</reference>
<evidence type="ECO:0000313" key="2">
    <source>
        <dbReference type="EMBL" id="EUC58898.1"/>
    </source>
</evidence>